<sequence>MHRTRTLGVLGTAFFVVVLDSTIVYVALPSIADELAFAPGDVQWVLSAYLVTFGGLLLFGGRVADLLGRRRVFLLGIAIFTAASVVCGSAVEPSVLVGARVLQGAGAAIMAPTALSLVLATFEPGPERNRALGIWGGIGGVGGTAGLLLGGPITQLWGWQWIFLVNLPVGALLLAASRSLLPKDTGRPDGPRSFDLAGALTVTASLVLLVLAITEASWAALVVAGLLMAAFVLVERRAVAPLVPWRVVRSRRLVAGNVLLLVAGMCVDGVLLVLALGADESRTSPVQFGLTTAALTGASVLGSFAGQAVVTRVGVRAVAVAGTVLLAVGCVALTTPAPVVGLVVFGAGLGAAFVSAQIAAVSGVAVADAGLAAGFADTSFAIGGALGVAVLSTVGDTRTALFVGAGVAALGLVVGTALRAERPTVNAGTS</sequence>
<feature type="transmembrane region" description="Helical" evidence="7">
    <location>
        <begin position="7"/>
        <end position="32"/>
    </location>
</feature>
<dbReference type="CDD" id="cd17321">
    <property type="entry name" value="MFS_MMR_MDR_like"/>
    <property type="match status" value="1"/>
</dbReference>
<dbReference type="PRINTS" id="PR01036">
    <property type="entry name" value="TCRTETB"/>
</dbReference>
<feature type="transmembrane region" description="Helical" evidence="7">
    <location>
        <begin position="254"/>
        <end position="276"/>
    </location>
</feature>
<feature type="transmembrane region" description="Helical" evidence="7">
    <location>
        <begin position="72"/>
        <end position="91"/>
    </location>
</feature>
<dbReference type="RefSeq" id="WP_146846184.1">
    <property type="nucleotide sequence ID" value="NZ_BJWH01000010.1"/>
</dbReference>
<dbReference type="PANTHER" id="PTHR42718:SF46">
    <property type="entry name" value="BLR6921 PROTEIN"/>
    <property type="match status" value="1"/>
</dbReference>
<dbReference type="PROSITE" id="PS50850">
    <property type="entry name" value="MFS"/>
    <property type="match status" value="1"/>
</dbReference>
<organism evidence="9 10">
    <name type="scientific">Cellulomonas terrae</name>
    <dbReference type="NCBI Taxonomy" id="311234"/>
    <lineage>
        <taxon>Bacteria</taxon>
        <taxon>Bacillati</taxon>
        <taxon>Actinomycetota</taxon>
        <taxon>Actinomycetes</taxon>
        <taxon>Micrococcales</taxon>
        <taxon>Cellulomonadaceae</taxon>
        <taxon>Cellulomonas</taxon>
    </lineage>
</organism>
<dbReference type="OrthoDB" id="3218494at2"/>
<name>A0A511JL88_9CELL</name>
<keyword evidence="10" id="KW-1185">Reference proteome</keyword>
<dbReference type="Proteomes" id="UP000321049">
    <property type="component" value="Unassembled WGS sequence"/>
</dbReference>
<feature type="transmembrane region" description="Helical" evidence="7">
    <location>
        <begin position="193"/>
        <end position="212"/>
    </location>
</feature>
<comment type="caution">
    <text evidence="9">The sequence shown here is derived from an EMBL/GenBank/DDBJ whole genome shotgun (WGS) entry which is preliminary data.</text>
</comment>
<feature type="transmembrane region" description="Helical" evidence="7">
    <location>
        <begin position="44"/>
        <end position="60"/>
    </location>
</feature>
<dbReference type="Pfam" id="PF07690">
    <property type="entry name" value="MFS_1"/>
    <property type="match status" value="1"/>
</dbReference>
<keyword evidence="6 7" id="KW-0472">Membrane</keyword>
<dbReference type="InterPro" id="IPR011701">
    <property type="entry name" value="MFS"/>
</dbReference>
<evidence type="ECO:0000313" key="10">
    <source>
        <dbReference type="Proteomes" id="UP000321049"/>
    </source>
</evidence>
<keyword evidence="3" id="KW-1003">Cell membrane</keyword>
<feature type="transmembrane region" description="Helical" evidence="7">
    <location>
        <begin position="400"/>
        <end position="418"/>
    </location>
</feature>
<accession>A0A511JL88</accession>
<evidence type="ECO:0000256" key="7">
    <source>
        <dbReference type="SAM" id="Phobius"/>
    </source>
</evidence>
<dbReference type="SUPFAM" id="SSF103473">
    <property type="entry name" value="MFS general substrate transporter"/>
    <property type="match status" value="1"/>
</dbReference>
<evidence type="ECO:0000313" key="9">
    <source>
        <dbReference type="EMBL" id="GEL98685.1"/>
    </source>
</evidence>
<feature type="transmembrane region" description="Helical" evidence="7">
    <location>
        <begin position="218"/>
        <end position="234"/>
    </location>
</feature>
<evidence type="ECO:0000256" key="1">
    <source>
        <dbReference type="ARBA" id="ARBA00004651"/>
    </source>
</evidence>
<feature type="transmembrane region" description="Helical" evidence="7">
    <location>
        <begin position="97"/>
        <end position="120"/>
    </location>
</feature>
<dbReference type="InterPro" id="IPR005829">
    <property type="entry name" value="Sugar_transporter_CS"/>
</dbReference>
<dbReference type="InterPro" id="IPR020846">
    <property type="entry name" value="MFS_dom"/>
</dbReference>
<protein>
    <submittedName>
        <fullName evidence="9">MFS transporter</fullName>
    </submittedName>
</protein>
<feature type="transmembrane region" description="Helical" evidence="7">
    <location>
        <begin position="340"/>
        <end position="367"/>
    </location>
</feature>
<keyword evidence="5 7" id="KW-1133">Transmembrane helix</keyword>
<dbReference type="EMBL" id="BJWH01000010">
    <property type="protein sequence ID" value="GEL98685.1"/>
    <property type="molecule type" value="Genomic_DNA"/>
</dbReference>
<feature type="domain" description="Major facilitator superfamily (MFS) profile" evidence="8">
    <location>
        <begin position="6"/>
        <end position="423"/>
    </location>
</feature>
<evidence type="ECO:0000256" key="2">
    <source>
        <dbReference type="ARBA" id="ARBA00022448"/>
    </source>
</evidence>
<feature type="transmembrane region" description="Helical" evidence="7">
    <location>
        <begin position="288"/>
        <end position="306"/>
    </location>
</feature>
<evidence type="ECO:0000256" key="6">
    <source>
        <dbReference type="ARBA" id="ARBA00023136"/>
    </source>
</evidence>
<dbReference type="AlphaFoldDB" id="A0A511JL88"/>
<feature type="transmembrane region" description="Helical" evidence="7">
    <location>
        <begin position="159"/>
        <end position="181"/>
    </location>
</feature>
<feature type="transmembrane region" description="Helical" evidence="7">
    <location>
        <begin position="374"/>
        <end position="394"/>
    </location>
</feature>
<dbReference type="InterPro" id="IPR036259">
    <property type="entry name" value="MFS_trans_sf"/>
</dbReference>
<dbReference type="PROSITE" id="PS00216">
    <property type="entry name" value="SUGAR_TRANSPORT_1"/>
    <property type="match status" value="1"/>
</dbReference>
<proteinExistence type="predicted"/>
<dbReference type="Gene3D" id="1.20.1720.10">
    <property type="entry name" value="Multidrug resistance protein D"/>
    <property type="match status" value="1"/>
</dbReference>
<keyword evidence="4 7" id="KW-0812">Transmembrane</keyword>
<gene>
    <name evidence="9" type="ORF">CTE05_22320</name>
</gene>
<dbReference type="GO" id="GO:0005886">
    <property type="term" value="C:plasma membrane"/>
    <property type="evidence" value="ECO:0007669"/>
    <property type="project" value="UniProtKB-SubCell"/>
</dbReference>
<reference evidence="9 10" key="1">
    <citation type="submission" date="2019-07" db="EMBL/GenBank/DDBJ databases">
        <title>Whole genome shotgun sequence of Cellulomonas terrae NBRC 100819.</title>
        <authorList>
            <person name="Hosoyama A."/>
            <person name="Uohara A."/>
            <person name="Ohji S."/>
            <person name="Ichikawa N."/>
        </authorList>
    </citation>
    <scope>NUCLEOTIDE SEQUENCE [LARGE SCALE GENOMIC DNA]</scope>
    <source>
        <strain evidence="9 10">NBRC 100819</strain>
    </source>
</reference>
<evidence type="ECO:0000256" key="4">
    <source>
        <dbReference type="ARBA" id="ARBA00022692"/>
    </source>
</evidence>
<dbReference type="GO" id="GO:0022857">
    <property type="term" value="F:transmembrane transporter activity"/>
    <property type="evidence" value="ECO:0007669"/>
    <property type="project" value="InterPro"/>
</dbReference>
<evidence type="ECO:0000256" key="3">
    <source>
        <dbReference type="ARBA" id="ARBA00022475"/>
    </source>
</evidence>
<evidence type="ECO:0000259" key="8">
    <source>
        <dbReference type="PROSITE" id="PS50850"/>
    </source>
</evidence>
<keyword evidence="2" id="KW-0813">Transport</keyword>
<evidence type="ECO:0000256" key="5">
    <source>
        <dbReference type="ARBA" id="ARBA00022989"/>
    </source>
</evidence>
<feature type="transmembrane region" description="Helical" evidence="7">
    <location>
        <begin position="132"/>
        <end position="153"/>
    </location>
</feature>
<dbReference type="PANTHER" id="PTHR42718">
    <property type="entry name" value="MAJOR FACILITATOR SUPERFAMILY MULTIDRUG TRANSPORTER MFSC"/>
    <property type="match status" value="1"/>
</dbReference>
<comment type="subcellular location">
    <subcellularLocation>
        <location evidence="1">Cell membrane</location>
        <topology evidence="1">Multi-pass membrane protein</topology>
    </subcellularLocation>
</comment>
<feature type="transmembrane region" description="Helical" evidence="7">
    <location>
        <begin position="313"/>
        <end position="334"/>
    </location>
</feature>